<sequence>MAVHTARVYLKPYIGLKFHENFTRIYTHRPSLVLSSSLTLSGFCKSPLHSPSEISRFTVNFKCQHRFVSFKFLRISLIQCNWLLNPPSSPHYSCVLQFKSTVKLAYTLQKLGFCLFSDSSSNGGELPGLIDSTIRPETEESRLVASASPWIGLELSFLSTLQLISNAKDLNLSPKKNSIPGVPQEILFLSLVILHPQECWMMSVVFTAFLHSVDTVIANEKDWGIDLLNENVNEFGTNEDGSSWYQENGKDLGENGYRCRWTRMGGQSHDGSLEWKERWWEKSDWIGYNGLGVKKSGRNAEGDLWWETWQEVLHQDEWRWEKYDAEGWTEKGAHKYGRLNEQSWWEKTDKWAETELGTEWGDKWEKYFAGIGLLQGETWHVLPGGDC</sequence>
<proteinExistence type="predicted"/>
<dbReference type="Proteomes" id="UP001060215">
    <property type="component" value="Chromosome 4"/>
</dbReference>
<name>A0ACC0HW11_9ERIC</name>
<keyword evidence="2" id="KW-1185">Reference proteome</keyword>
<gene>
    <name evidence="1" type="ORF">LOK49_LG05G03871</name>
</gene>
<evidence type="ECO:0000313" key="2">
    <source>
        <dbReference type="Proteomes" id="UP001060215"/>
    </source>
</evidence>
<accession>A0ACC0HW11</accession>
<evidence type="ECO:0000313" key="1">
    <source>
        <dbReference type="EMBL" id="KAI8016251.1"/>
    </source>
</evidence>
<dbReference type="EMBL" id="CM045761">
    <property type="protein sequence ID" value="KAI8016251.1"/>
    <property type="molecule type" value="Genomic_DNA"/>
</dbReference>
<reference evidence="1 2" key="1">
    <citation type="journal article" date="2022" name="Plant J.">
        <title>Chromosome-level genome of Camellia lanceoleosa provides a valuable resource for understanding genome evolution and self-incompatibility.</title>
        <authorList>
            <person name="Gong W."/>
            <person name="Xiao S."/>
            <person name="Wang L."/>
            <person name="Liao Z."/>
            <person name="Chang Y."/>
            <person name="Mo W."/>
            <person name="Hu G."/>
            <person name="Li W."/>
            <person name="Zhao G."/>
            <person name="Zhu H."/>
            <person name="Hu X."/>
            <person name="Ji K."/>
            <person name="Xiang X."/>
            <person name="Song Q."/>
            <person name="Yuan D."/>
            <person name="Jin S."/>
            <person name="Zhang L."/>
        </authorList>
    </citation>
    <scope>NUCLEOTIDE SEQUENCE [LARGE SCALE GENOMIC DNA]</scope>
    <source>
        <strain evidence="1">SQ_2022a</strain>
    </source>
</reference>
<protein>
    <submittedName>
        <fullName evidence="1">Uncharacterized protein</fullName>
    </submittedName>
</protein>
<comment type="caution">
    <text evidence="1">The sequence shown here is derived from an EMBL/GenBank/DDBJ whole genome shotgun (WGS) entry which is preliminary data.</text>
</comment>
<organism evidence="1 2">
    <name type="scientific">Camellia lanceoleosa</name>
    <dbReference type="NCBI Taxonomy" id="1840588"/>
    <lineage>
        <taxon>Eukaryota</taxon>
        <taxon>Viridiplantae</taxon>
        <taxon>Streptophyta</taxon>
        <taxon>Embryophyta</taxon>
        <taxon>Tracheophyta</taxon>
        <taxon>Spermatophyta</taxon>
        <taxon>Magnoliopsida</taxon>
        <taxon>eudicotyledons</taxon>
        <taxon>Gunneridae</taxon>
        <taxon>Pentapetalae</taxon>
        <taxon>asterids</taxon>
        <taxon>Ericales</taxon>
        <taxon>Theaceae</taxon>
        <taxon>Camellia</taxon>
    </lineage>
</organism>